<comment type="similarity">
    <text evidence="4">Belongs to the NAD(P)-dependent epimerase/dehydratase family.</text>
</comment>
<keyword evidence="14" id="KW-1185">Reference proteome</keyword>
<evidence type="ECO:0000256" key="3">
    <source>
        <dbReference type="ARBA" id="ARBA00004947"/>
    </source>
</evidence>
<sequence>MSVLVTGGAGYIGGHLVRLLGEDGCVVVDDLSTGSRSRIGAAPLVEAELSRDETVELLTSVLVEHDVTAVVHLAARKQVGESVARPAWYYRQNIGGTANVLLAMEAAGVKQLVFSSSAATYGNVDAGGERIAESLPTRPASPYGETKLVSEWNCRAAEEAWGLRWVALRYFNVAGSGYDDLGDPAVLNLIPIALSALTRGEQPKVFGNDYDTPDGTCIRDYIHVQDLVEAHETALGWIASEAYDQTTDRIFNVGTGRGASVLEVLSMIAEVSGLDVRPEIVDRRPGDPDRLVADPELIARHMGWRGRLDLREMVDSAWRAWG</sequence>
<evidence type="ECO:0000256" key="11">
    <source>
        <dbReference type="ARBA" id="ARBA00033067"/>
    </source>
</evidence>
<keyword evidence="8 13" id="KW-0413">Isomerase</keyword>
<accession>A0A930VG48</accession>
<organism evidence="13 14">
    <name type="scientific">Nocardioides agariphilus</name>
    <dbReference type="NCBI Taxonomy" id="433664"/>
    <lineage>
        <taxon>Bacteria</taxon>
        <taxon>Bacillati</taxon>
        <taxon>Actinomycetota</taxon>
        <taxon>Actinomycetes</taxon>
        <taxon>Propionibacteriales</taxon>
        <taxon>Nocardioidaceae</taxon>
        <taxon>Nocardioides</taxon>
    </lineage>
</organism>
<dbReference type="PANTHER" id="PTHR43725">
    <property type="entry name" value="UDP-GLUCOSE 4-EPIMERASE"/>
    <property type="match status" value="1"/>
</dbReference>
<evidence type="ECO:0000256" key="10">
    <source>
        <dbReference type="ARBA" id="ARBA00031367"/>
    </source>
</evidence>
<dbReference type="EC" id="5.1.3.2" evidence="5"/>
<feature type="domain" description="NAD-dependent epimerase/dehydratase" evidence="12">
    <location>
        <begin position="3"/>
        <end position="254"/>
    </location>
</feature>
<evidence type="ECO:0000259" key="12">
    <source>
        <dbReference type="Pfam" id="PF01370"/>
    </source>
</evidence>
<name>A0A930VG48_9ACTN</name>
<dbReference type="GO" id="GO:0003978">
    <property type="term" value="F:UDP-glucose 4-epimerase activity"/>
    <property type="evidence" value="ECO:0007669"/>
    <property type="project" value="UniProtKB-EC"/>
</dbReference>
<dbReference type="PANTHER" id="PTHR43725:SF53">
    <property type="entry name" value="UDP-ARABINOSE 4-EPIMERASE 1"/>
    <property type="match status" value="1"/>
</dbReference>
<evidence type="ECO:0000256" key="8">
    <source>
        <dbReference type="ARBA" id="ARBA00023235"/>
    </source>
</evidence>
<evidence type="ECO:0000313" key="13">
    <source>
        <dbReference type="EMBL" id="MBF4766899.1"/>
    </source>
</evidence>
<evidence type="ECO:0000256" key="1">
    <source>
        <dbReference type="ARBA" id="ARBA00000083"/>
    </source>
</evidence>
<dbReference type="InterPro" id="IPR001509">
    <property type="entry name" value="Epimerase_deHydtase"/>
</dbReference>
<dbReference type="GO" id="GO:0033499">
    <property type="term" value="P:galactose catabolic process via UDP-galactose, Leloir pathway"/>
    <property type="evidence" value="ECO:0007669"/>
    <property type="project" value="TreeGrafter"/>
</dbReference>
<evidence type="ECO:0000256" key="4">
    <source>
        <dbReference type="ARBA" id="ARBA00007637"/>
    </source>
</evidence>
<dbReference type="AlphaFoldDB" id="A0A930VG48"/>
<dbReference type="EMBL" id="JADKPO010000003">
    <property type="protein sequence ID" value="MBF4766899.1"/>
    <property type="molecule type" value="Genomic_DNA"/>
</dbReference>
<evidence type="ECO:0000256" key="5">
    <source>
        <dbReference type="ARBA" id="ARBA00013189"/>
    </source>
</evidence>
<dbReference type="Pfam" id="PF01370">
    <property type="entry name" value="Epimerase"/>
    <property type="match status" value="1"/>
</dbReference>
<dbReference type="Gene3D" id="3.90.25.10">
    <property type="entry name" value="UDP-galactose 4-epimerase, domain 1"/>
    <property type="match status" value="1"/>
</dbReference>
<evidence type="ECO:0000256" key="2">
    <source>
        <dbReference type="ARBA" id="ARBA00001911"/>
    </source>
</evidence>
<comment type="caution">
    <text evidence="13">The sequence shown here is derived from an EMBL/GenBank/DDBJ whole genome shotgun (WGS) entry which is preliminary data.</text>
</comment>
<dbReference type="SUPFAM" id="SSF51735">
    <property type="entry name" value="NAD(P)-binding Rossmann-fold domains"/>
    <property type="match status" value="1"/>
</dbReference>
<keyword evidence="7" id="KW-0520">NAD</keyword>
<dbReference type="NCBIfam" id="TIGR01179">
    <property type="entry name" value="galE"/>
    <property type="match status" value="1"/>
</dbReference>
<reference evidence="13" key="1">
    <citation type="submission" date="2020-11" db="EMBL/GenBank/DDBJ databases">
        <title>Nocardioides cynanchi sp. nov., isolated from soil of rhizosphere of Cynanchum wilfordii.</title>
        <authorList>
            <person name="Lee J.-S."/>
            <person name="Suh M.K."/>
            <person name="Kim J.-S."/>
        </authorList>
    </citation>
    <scope>NUCLEOTIDE SEQUENCE</scope>
    <source>
        <strain evidence="13">KCTC 19276</strain>
    </source>
</reference>
<proteinExistence type="inferred from homology"/>
<comment type="pathway">
    <text evidence="3">Carbohydrate metabolism; galactose metabolism.</text>
</comment>
<dbReference type="Proteomes" id="UP000660668">
    <property type="component" value="Unassembled WGS sequence"/>
</dbReference>
<comment type="cofactor">
    <cofactor evidence="2">
        <name>NAD(+)</name>
        <dbReference type="ChEBI" id="CHEBI:57540"/>
    </cofactor>
</comment>
<evidence type="ECO:0000256" key="7">
    <source>
        <dbReference type="ARBA" id="ARBA00023027"/>
    </source>
</evidence>
<dbReference type="RefSeq" id="WP_194695042.1">
    <property type="nucleotide sequence ID" value="NZ_JADKPO010000003.1"/>
</dbReference>
<evidence type="ECO:0000313" key="14">
    <source>
        <dbReference type="Proteomes" id="UP000660668"/>
    </source>
</evidence>
<keyword evidence="9" id="KW-0119">Carbohydrate metabolism</keyword>
<gene>
    <name evidence="13" type="primary">galE</name>
    <name evidence="13" type="ORF">ISU10_03845</name>
</gene>
<dbReference type="InterPro" id="IPR005886">
    <property type="entry name" value="UDP_G4E"/>
</dbReference>
<evidence type="ECO:0000256" key="9">
    <source>
        <dbReference type="ARBA" id="ARBA00023277"/>
    </source>
</evidence>
<dbReference type="Gene3D" id="3.40.50.720">
    <property type="entry name" value="NAD(P)-binding Rossmann-like Domain"/>
    <property type="match status" value="1"/>
</dbReference>
<protein>
    <recommendedName>
        <fullName evidence="6">UDP-glucose 4-epimerase</fullName>
        <ecNumber evidence="5">5.1.3.2</ecNumber>
    </recommendedName>
    <alternativeName>
        <fullName evidence="11">Galactowaldenase</fullName>
    </alternativeName>
    <alternativeName>
        <fullName evidence="10">UDP-galactose 4-epimerase</fullName>
    </alternativeName>
</protein>
<evidence type="ECO:0000256" key="6">
    <source>
        <dbReference type="ARBA" id="ARBA00018569"/>
    </source>
</evidence>
<dbReference type="InterPro" id="IPR036291">
    <property type="entry name" value="NAD(P)-bd_dom_sf"/>
</dbReference>
<comment type="catalytic activity">
    <reaction evidence="1">
        <text>UDP-alpha-D-glucose = UDP-alpha-D-galactose</text>
        <dbReference type="Rhea" id="RHEA:22168"/>
        <dbReference type="ChEBI" id="CHEBI:58885"/>
        <dbReference type="ChEBI" id="CHEBI:66914"/>
        <dbReference type="EC" id="5.1.3.2"/>
    </reaction>
</comment>